<proteinExistence type="predicted"/>
<dbReference type="InterPro" id="IPR001810">
    <property type="entry name" value="F-box_dom"/>
</dbReference>
<dbReference type="AlphaFoldDB" id="A0A2N9EZH0"/>
<dbReference type="InterPro" id="IPR036047">
    <property type="entry name" value="F-box-like_dom_sf"/>
</dbReference>
<dbReference type="InterPro" id="IPR017451">
    <property type="entry name" value="F-box-assoc_interact_dom"/>
</dbReference>
<sequence>MAVESSTQLSLVPCRKRSRIEEDVDDLNLININELPEALLLEILYRLPCQWALQCKSVSKRWYSLISDPYFIRSFIHHRHCHKFGEFSEPFTLLLMHKDNIIHLPSDNSELSLDCGRDGFDFLNFLPCIKRARKSIEAAFNDLLLVCSEVPPTRNISGFCEYYICNPFTKEWLMLPSPPYMSMGRTAAMVSFICEKYYCYDIDLQECITNVNYRYKVVCWIRSPSEPITSELKMEIFSSETGEWSSLVVSSRWGFEPLPHGVACNGMLHWVNADTRHNKGLVVFDPFNENAELRYIDLPFEFTKHSFSIGEFQGRLRIFQFLFTLSREALFFSVWELEDYGNNGTWCMKHKVYLNQMISEHVMLVEIAEKSSRQIEFLAFHPKDGELVFLQFRNYVVLCNMRKMELKEAGQLRDRSEILEQFLPAPSGRFFLLYEPPIQTCIPTWATIMANTNCSTPIEV</sequence>
<dbReference type="PROSITE" id="PS50181">
    <property type="entry name" value="FBOX"/>
    <property type="match status" value="1"/>
</dbReference>
<evidence type="ECO:0000259" key="1">
    <source>
        <dbReference type="PROSITE" id="PS50181"/>
    </source>
</evidence>
<feature type="domain" description="F-box" evidence="1">
    <location>
        <begin position="29"/>
        <end position="75"/>
    </location>
</feature>
<dbReference type="Gene3D" id="1.20.1280.50">
    <property type="match status" value="1"/>
</dbReference>
<dbReference type="NCBIfam" id="TIGR01640">
    <property type="entry name" value="F_box_assoc_1"/>
    <property type="match status" value="1"/>
</dbReference>
<organism evidence="2">
    <name type="scientific">Fagus sylvatica</name>
    <name type="common">Beechnut</name>
    <dbReference type="NCBI Taxonomy" id="28930"/>
    <lineage>
        <taxon>Eukaryota</taxon>
        <taxon>Viridiplantae</taxon>
        <taxon>Streptophyta</taxon>
        <taxon>Embryophyta</taxon>
        <taxon>Tracheophyta</taxon>
        <taxon>Spermatophyta</taxon>
        <taxon>Magnoliopsida</taxon>
        <taxon>eudicotyledons</taxon>
        <taxon>Gunneridae</taxon>
        <taxon>Pentapetalae</taxon>
        <taxon>rosids</taxon>
        <taxon>fabids</taxon>
        <taxon>Fagales</taxon>
        <taxon>Fagaceae</taxon>
        <taxon>Fagus</taxon>
    </lineage>
</organism>
<dbReference type="Pfam" id="PF24750">
    <property type="entry name" value="b-prop_At3g26010-like"/>
    <property type="match status" value="1"/>
</dbReference>
<dbReference type="EMBL" id="OIVN01000691">
    <property type="protein sequence ID" value="SPC84147.1"/>
    <property type="molecule type" value="Genomic_DNA"/>
</dbReference>
<dbReference type="PANTHER" id="PTHR35546">
    <property type="entry name" value="F-BOX PROTEIN INTERACTION DOMAIN PROTEIN-RELATED"/>
    <property type="match status" value="1"/>
</dbReference>
<dbReference type="Pfam" id="PF12937">
    <property type="entry name" value="F-box-like"/>
    <property type="match status" value="1"/>
</dbReference>
<protein>
    <recommendedName>
        <fullName evidence="1">F-box domain-containing protein</fullName>
    </recommendedName>
</protein>
<dbReference type="PANTHER" id="PTHR35546:SF130">
    <property type="entry name" value="EXPRESSED PROTEIN"/>
    <property type="match status" value="1"/>
</dbReference>
<dbReference type="InterPro" id="IPR056592">
    <property type="entry name" value="Beta-prop_At3g26010-like"/>
</dbReference>
<gene>
    <name evidence="2" type="ORF">FSB_LOCUS12029</name>
</gene>
<dbReference type="InterPro" id="IPR055290">
    <property type="entry name" value="At3g26010-like"/>
</dbReference>
<dbReference type="SUPFAM" id="SSF81383">
    <property type="entry name" value="F-box domain"/>
    <property type="match status" value="1"/>
</dbReference>
<reference evidence="2" key="1">
    <citation type="submission" date="2018-02" db="EMBL/GenBank/DDBJ databases">
        <authorList>
            <person name="Cohen D.B."/>
            <person name="Kent A.D."/>
        </authorList>
    </citation>
    <scope>NUCLEOTIDE SEQUENCE</scope>
</reference>
<evidence type="ECO:0000313" key="2">
    <source>
        <dbReference type="EMBL" id="SPC84147.1"/>
    </source>
</evidence>
<name>A0A2N9EZH0_FAGSY</name>
<dbReference type="SMART" id="SM00256">
    <property type="entry name" value="FBOX"/>
    <property type="match status" value="1"/>
</dbReference>
<accession>A0A2N9EZH0</accession>